<feature type="transmembrane region" description="Helical" evidence="7">
    <location>
        <begin position="328"/>
        <end position="345"/>
    </location>
</feature>
<evidence type="ECO:0000256" key="2">
    <source>
        <dbReference type="ARBA" id="ARBA00022475"/>
    </source>
</evidence>
<evidence type="ECO:0000256" key="6">
    <source>
        <dbReference type="SAM" id="MobiDB-lite"/>
    </source>
</evidence>
<keyword evidence="3 7" id="KW-0812">Transmembrane</keyword>
<feature type="transmembrane region" description="Helical" evidence="7">
    <location>
        <begin position="31"/>
        <end position="53"/>
    </location>
</feature>
<dbReference type="Proteomes" id="UP000664398">
    <property type="component" value="Unassembled WGS sequence"/>
</dbReference>
<evidence type="ECO:0000313" key="8">
    <source>
        <dbReference type="EMBL" id="MBO1805400.1"/>
    </source>
</evidence>
<keyword evidence="9" id="KW-1185">Reference proteome</keyword>
<dbReference type="CDD" id="cd06579">
    <property type="entry name" value="TM_PBP1_transp_AraH_like"/>
    <property type="match status" value="1"/>
</dbReference>
<keyword evidence="4 7" id="KW-1133">Transmembrane helix</keyword>
<evidence type="ECO:0000256" key="4">
    <source>
        <dbReference type="ARBA" id="ARBA00022989"/>
    </source>
</evidence>
<feature type="transmembrane region" description="Helical" evidence="7">
    <location>
        <begin position="244"/>
        <end position="263"/>
    </location>
</feature>
<feature type="transmembrane region" description="Helical" evidence="7">
    <location>
        <begin position="301"/>
        <end position="322"/>
    </location>
</feature>
<evidence type="ECO:0000256" key="3">
    <source>
        <dbReference type="ARBA" id="ARBA00022692"/>
    </source>
</evidence>
<feature type="region of interest" description="Disordered" evidence="6">
    <location>
        <begin position="368"/>
        <end position="388"/>
    </location>
</feature>
<dbReference type="GO" id="GO:0005886">
    <property type="term" value="C:plasma membrane"/>
    <property type="evidence" value="ECO:0007669"/>
    <property type="project" value="UniProtKB-SubCell"/>
</dbReference>
<feature type="transmembrane region" description="Helical" evidence="7">
    <location>
        <begin position="275"/>
        <end position="294"/>
    </location>
</feature>
<feature type="transmembrane region" description="Helical" evidence="7">
    <location>
        <begin position="114"/>
        <end position="131"/>
    </location>
</feature>
<dbReference type="GO" id="GO:0022857">
    <property type="term" value="F:transmembrane transporter activity"/>
    <property type="evidence" value="ECO:0007669"/>
    <property type="project" value="InterPro"/>
</dbReference>
<feature type="transmembrane region" description="Helical" evidence="7">
    <location>
        <begin position="88"/>
        <end position="108"/>
    </location>
</feature>
<accession>A0A939RU79</accession>
<reference evidence="8" key="1">
    <citation type="submission" date="2021-03" db="EMBL/GenBank/DDBJ databases">
        <title>Leucobacter chromiisoli sp. nov., isolated from chromium-containing soil of chemical plant.</title>
        <authorList>
            <person name="Xu Z."/>
        </authorList>
    </citation>
    <scope>NUCLEOTIDE SEQUENCE</scope>
    <source>
        <strain evidence="8">A2</strain>
    </source>
</reference>
<feature type="transmembrane region" description="Helical" evidence="7">
    <location>
        <begin position="59"/>
        <end position="81"/>
    </location>
</feature>
<proteinExistence type="predicted"/>
<keyword evidence="2" id="KW-1003">Cell membrane</keyword>
<comment type="caution">
    <text evidence="8">The sequence shown here is derived from an EMBL/GenBank/DDBJ whole genome shotgun (WGS) entry which is preliminary data.</text>
</comment>
<gene>
    <name evidence="8" type="ORF">J4H91_08720</name>
</gene>
<feature type="compositionally biased region" description="Basic and acidic residues" evidence="6">
    <location>
        <begin position="372"/>
        <end position="388"/>
    </location>
</feature>
<dbReference type="InterPro" id="IPR001851">
    <property type="entry name" value="ABC_transp_permease"/>
</dbReference>
<evidence type="ECO:0000256" key="5">
    <source>
        <dbReference type="ARBA" id="ARBA00023136"/>
    </source>
</evidence>
<evidence type="ECO:0000256" key="1">
    <source>
        <dbReference type="ARBA" id="ARBA00004651"/>
    </source>
</evidence>
<dbReference type="RefSeq" id="WP_208045877.1">
    <property type="nucleotide sequence ID" value="NZ_JAGDYL010000013.1"/>
</dbReference>
<protein>
    <submittedName>
        <fullName evidence="8">ABC transporter permease</fullName>
    </submittedName>
</protein>
<dbReference type="PANTHER" id="PTHR32196">
    <property type="entry name" value="ABC TRANSPORTER PERMEASE PROTEIN YPHD-RELATED-RELATED"/>
    <property type="match status" value="1"/>
</dbReference>
<evidence type="ECO:0000256" key="7">
    <source>
        <dbReference type="SAM" id="Phobius"/>
    </source>
</evidence>
<sequence>MSTVDSARKERSGPSMGERIGMIAQDRGAQLLVLVVALVVIMMTLSAAGVTISRVNSDYLASALISFVPLALLAIAQLFVITSGKGGIDLSVGSMVSLSGMAFGISLVEWGWSVSAAAGFAVVVGILLGTINGFLTAYLGYPALITTLATYYAYRSIALVVTDQKPISGPEIQGFYQSVASIELPVIGGMLPLFPLGLFTFFLPVAVIAWLVLNRTAYGRKLYAIGTNDTAAQWAGVDTRRTRMTAFMISGLLSGLVGVYTVAQFASARPDSGTAGAGMALPAITIAVLGGVAITGGIGRLGSVALAALLITWLNASILMLVPGNGGAQVQLLALGVVLLGASLLDGWMQNRRKRGVVKPPTLTAAIALEGTENRDDEPRRRTSKEGR</sequence>
<dbReference type="Pfam" id="PF02653">
    <property type="entry name" value="BPD_transp_2"/>
    <property type="match status" value="1"/>
</dbReference>
<dbReference type="AlphaFoldDB" id="A0A939RU79"/>
<organism evidence="8 9">
    <name type="scientific">Leucobacter ruminantium</name>
    <dbReference type="NCBI Taxonomy" id="1289170"/>
    <lineage>
        <taxon>Bacteria</taxon>
        <taxon>Bacillati</taxon>
        <taxon>Actinomycetota</taxon>
        <taxon>Actinomycetes</taxon>
        <taxon>Micrococcales</taxon>
        <taxon>Microbacteriaceae</taxon>
        <taxon>Leucobacter</taxon>
    </lineage>
</organism>
<name>A0A939RU79_9MICO</name>
<dbReference type="EMBL" id="JAGDYL010000013">
    <property type="protein sequence ID" value="MBO1805400.1"/>
    <property type="molecule type" value="Genomic_DNA"/>
</dbReference>
<feature type="transmembrane region" description="Helical" evidence="7">
    <location>
        <begin position="193"/>
        <end position="213"/>
    </location>
</feature>
<comment type="subcellular location">
    <subcellularLocation>
        <location evidence="1">Cell membrane</location>
        <topology evidence="1">Multi-pass membrane protein</topology>
    </subcellularLocation>
</comment>
<evidence type="ECO:0000313" key="9">
    <source>
        <dbReference type="Proteomes" id="UP000664398"/>
    </source>
</evidence>
<keyword evidence="5 7" id="KW-0472">Membrane</keyword>